<dbReference type="OrthoDB" id="9769095at2"/>
<proteinExistence type="predicted"/>
<dbReference type="InterPro" id="IPR027417">
    <property type="entry name" value="P-loop_NTPase"/>
</dbReference>
<evidence type="ECO:0000313" key="3">
    <source>
        <dbReference type="Proteomes" id="UP000239549"/>
    </source>
</evidence>
<dbReference type="PANTHER" id="PTHR43356">
    <property type="entry name" value="PHOSPHATE ACETYLTRANSFERASE"/>
    <property type="match status" value="1"/>
</dbReference>
<feature type="domain" description="DRTGG" evidence="1">
    <location>
        <begin position="212"/>
        <end position="314"/>
    </location>
</feature>
<dbReference type="RefSeq" id="WP_104371399.1">
    <property type="nucleotide sequence ID" value="NZ_BFAV01000071.1"/>
</dbReference>
<sequence length="350" mass="38889">MRNLYIMGAPGSGKTVMALGLALKFKEQGMKVAYFKPVGFASRHDDQSDRDALLMKEVLKMEAPVEDIVPTKAGLTYLSANRKQERLGDILSSYRRVSEGADTVIIDGAVFPYVMASWGLDDVNLSMEMNASALVVIKIENDLCLDRAIFYNEFLERRGVHLSGNVFNNVPRPVLAKTEGVYVPLLEEKGYRSMGVIPRLEAIAAPTVEEFYQELGGEILAGHDRMNLQIQDIVIGAMTMESALRFLRRATDKAVILGGDRSDLALAALETGTSVLILTGGLYPDVRVLARAEEKNVPVILVHYDTYTVVEKLHMVTHKLKPEDKEGKRLTLENIEQYCNWQAILDGLQV</sequence>
<accession>A0A2L2XFB9</accession>
<evidence type="ECO:0000259" key="1">
    <source>
        <dbReference type="Pfam" id="PF07085"/>
    </source>
</evidence>
<dbReference type="SUPFAM" id="SSF52540">
    <property type="entry name" value="P-loop containing nucleoside triphosphate hydrolases"/>
    <property type="match status" value="1"/>
</dbReference>
<name>A0A2L2XFB9_9FIRM</name>
<dbReference type="EMBL" id="BFAV01000071">
    <property type="protein sequence ID" value="GBF32936.1"/>
    <property type="molecule type" value="Genomic_DNA"/>
</dbReference>
<dbReference type="Gene3D" id="3.40.50.300">
    <property type="entry name" value="P-loop containing nucleotide triphosphate hydrolases"/>
    <property type="match status" value="1"/>
</dbReference>
<dbReference type="Pfam" id="PF13500">
    <property type="entry name" value="AAA_26"/>
    <property type="match status" value="1"/>
</dbReference>
<dbReference type="InterPro" id="IPR028979">
    <property type="entry name" value="Ser_kin/Pase_Hpr-like_N_sf"/>
</dbReference>
<comment type="caution">
    <text evidence="2">The sequence shown here is derived from an EMBL/GenBank/DDBJ whole genome shotgun (WGS) entry which is preliminary data.</text>
</comment>
<keyword evidence="3" id="KW-1185">Reference proteome</keyword>
<dbReference type="InterPro" id="IPR050500">
    <property type="entry name" value="Phos_Acetyltrans/Butyryltrans"/>
</dbReference>
<dbReference type="CDD" id="cd03109">
    <property type="entry name" value="DTBS"/>
    <property type="match status" value="1"/>
</dbReference>
<dbReference type="Pfam" id="PF07085">
    <property type="entry name" value="DRTGG"/>
    <property type="match status" value="1"/>
</dbReference>
<dbReference type="PANTHER" id="PTHR43356:SF2">
    <property type="entry name" value="PHOSPHATE ACETYLTRANSFERASE"/>
    <property type="match status" value="1"/>
</dbReference>
<gene>
    <name evidence="2" type="ORF">DCCM_2033</name>
</gene>
<evidence type="ECO:0000313" key="2">
    <source>
        <dbReference type="EMBL" id="GBF32936.1"/>
    </source>
</evidence>
<reference evidence="3" key="1">
    <citation type="submission" date="2018-02" db="EMBL/GenBank/DDBJ databases">
        <title>Genome sequence of Desulfocucumis palustris strain NAW-5.</title>
        <authorList>
            <person name="Watanabe M."/>
            <person name="Kojima H."/>
            <person name="Fukui M."/>
        </authorList>
    </citation>
    <scope>NUCLEOTIDE SEQUENCE [LARGE SCALE GENOMIC DNA]</scope>
    <source>
        <strain evidence="3">NAW-5</strain>
    </source>
</reference>
<dbReference type="SUPFAM" id="SSF75138">
    <property type="entry name" value="HprK N-terminal domain-like"/>
    <property type="match status" value="1"/>
</dbReference>
<dbReference type="InterPro" id="IPR010766">
    <property type="entry name" value="DRTGG"/>
</dbReference>
<dbReference type="AlphaFoldDB" id="A0A2L2XFB9"/>
<dbReference type="Gene3D" id="3.40.1390.20">
    <property type="entry name" value="HprK N-terminal domain-like"/>
    <property type="match status" value="1"/>
</dbReference>
<organism evidence="2 3">
    <name type="scientific">Desulfocucumis palustris</name>
    <dbReference type="NCBI Taxonomy" id="1898651"/>
    <lineage>
        <taxon>Bacteria</taxon>
        <taxon>Bacillati</taxon>
        <taxon>Bacillota</taxon>
        <taxon>Clostridia</taxon>
        <taxon>Eubacteriales</taxon>
        <taxon>Desulfocucumaceae</taxon>
        <taxon>Desulfocucumis</taxon>
    </lineage>
</organism>
<protein>
    <submittedName>
        <fullName evidence="2">Phosphotransacetylase</fullName>
    </submittedName>
</protein>
<dbReference type="Proteomes" id="UP000239549">
    <property type="component" value="Unassembled WGS sequence"/>
</dbReference>